<dbReference type="GO" id="GO:0005840">
    <property type="term" value="C:ribosome"/>
    <property type="evidence" value="ECO:0007669"/>
    <property type="project" value="UniProtKB-KW"/>
</dbReference>
<keyword evidence="2 6" id="KW-0689">Ribosomal protein</keyword>
<dbReference type="InterPro" id="IPR023798">
    <property type="entry name" value="Ribosomal_uS7_dom"/>
</dbReference>
<dbReference type="GO" id="GO:1990904">
    <property type="term" value="C:ribonucleoprotein complex"/>
    <property type="evidence" value="ECO:0007669"/>
    <property type="project" value="UniProtKB-KW"/>
</dbReference>
<feature type="domain" description="Small ribosomal subunit protein uS7" evidence="5">
    <location>
        <begin position="94"/>
        <end position="224"/>
    </location>
</feature>
<dbReference type="CDD" id="cd14868">
    <property type="entry name" value="uS7_Mitochondria_Fungi"/>
    <property type="match status" value="1"/>
</dbReference>
<dbReference type="GO" id="GO:0006412">
    <property type="term" value="P:translation"/>
    <property type="evidence" value="ECO:0007669"/>
    <property type="project" value="InterPro"/>
</dbReference>
<evidence type="ECO:0000313" key="6">
    <source>
        <dbReference type="EMBL" id="PWN96235.1"/>
    </source>
</evidence>
<evidence type="ECO:0000256" key="2">
    <source>
        <dbReference type="ARBA" id="ARBA00022980"/>
    </source>
</evidence>
<sequence length="231" mass="24534">MSFSLARQPLRAAAPRLLQRSAVASSSRVRHFALPSTSPPTSPRPRMSAPNISPPSPLAPAAASAPLELPGAPTPLPSAPAESGYSASALPPTSDPLFSAFVNHLMRDGKKAQARAHVLGMLSHMAQWLHSDPLVALRSAVATAAPLTRMQTSKQAGKSVPVPLALHERQSRRRAIVAIIEASKKRADRFLDARLAREVCAVLEGNSSVLQKKEEAHKVATLNRSNAAVRV</sequence>
<dbReference type="STRING" id="58919.A0A316Z7M9"/>
<comment type="similarity">
    <text evidence="1">Belongs to the universal ribosomal protein uS7 family.</text>
</comment>
<feature type="compositionally biased region" description="Low complexity" evidence="4">
    <location>
        <begin position="59"/>
        <end position="71"/>
    </location>
</feature>
<feature type="region of interest" description="Disordered" evidence="4">
    <location>
        <begin position="21"/>
        <end position="88"/>
    </location>
</feature>
<accession>A0A316Z7M9</accession>
<dbReference type="Proteomes" id="UP000245946">
    <property type="component" value="Unassembled WGS sequence"/>
</dbReference>
<evidence type="ECO:0000259" key="5">
    <source>
        <dbReference type="Pfam" id="PF00177"/>
    </source>
</evidence>
<protein>
    <submittedName>
        <fullName evidence="6">Ribosomal protein S7</fullName>
    </submittedName>
</protein>
<dbReference type="RefSeq" id="XP_025596514.1">
    <property type="nucleotide sequence ID" value="XM_025743043.1"/>
</dbReference>
<dbReference type="SUPFAM" id="SSF47973">
    <property type="entry name" value="Ribosomal protein S7"/>
    <property type="match status" value="1"/>
</dbReference>
<dbReference type="Gene3D" id="1.10.455.10">
    <property type="entry name" value="Ribosomal protein S7 domain"/>
    <property type="match status" value="1"/>
</dbReference>
<organism evidence="6 7">
    <name type="scientific">Tilletiopsis washingtonensis</name>
    <dbReference type="NCBI Taxonomy" id="58919"/>
    <lineage>
        <taxon>Eukaryota</taxon>
        <taxon>Fungi</taxon>
        <taxon>Dikarya</taxon>
        <taxon>Basidiomycota</taxon>
        <taxon>Ustilaginomycotina</taxon>
        <taxon>Exobasidiomycetes</taxon>
        <taxon>Entylomatales</taxon>
        <taxon>Entylomatales incertae sedis</taxon>
        <taxon>Tilletiopsis</taxon>
    </lineage>
</organism>
<keyword evidence="3" id="KW-0687">Ribonucleoprotein</keyword>
<evidence type="ECO:0000256" key="1">
    <source>
        <dbReference type="ARBA" id="ARBA00007151"/>
    </source>
</evidence>
<evidence type="ECO:0000313" key="7">
    <source>
        <dbReference type="Proteomes" id="UP000245946"/>
    </source>
</evidence>
<dbReference type="OrthoDB" id="9972728at2759"/>
<dbReference type="InterPro" id="IPR000235">
    <property type="entry name" value="Ribosomal_uS7"/>
</dbReference>
<proteinExistence type="inferred from homology"/>
<dbReference type="PANTHER" id="PTHR11205">
    <property type="entry name" value="RIBOSOMAL PROTEIN S7"/>
    <property type="match status" value="1"/>
</dbReference>
<dbReference type="InterPro" id="IPR047988">
    <property type="entry name" value="Ribosomal_uS7m_fungi"/>
</dbReference>
<dbReference type="GeneID" id="37270587"/>
<dbReference type="Pfam" id="PF00177">
    <property type="entry name" value="Ribosomal_S7"/>
    <property type="match status" value="1"/>
</dbReference>
<evidence type="ECO:0000256" key="3">
    <source>
        <dbReference type="ARBA" id="ARBA00023274"/>
    </source>
</evidence>
<dbReference type="AlphaFoldDB" id="A0A316Z7M9"/>
<gene>
    <name evidence="6" type="ORF">FA09DRAFT_331475</name>
</gene>
<reference evidence="6 7" key="1">
    <citation type="journal article" date="2018" name="Mol. Biol. Evol.">
        <title>Broad Genomic Sampling Reveals a Smut Pathogenic Ancestry of the Fungal Clade Ustilaginomycotina.</title>
        <authorList>
            <person name="Kijpornyongpan T."/>
            <person name="Mondo S.J."/>
            <person name="Barry K."/>
            <person name="Sandor L."/>
            <person name="Lee J."/>
            <person name="Lipzen A."/>
            <person name="Pangilinan J."/>
            <person name="LaButti K."/>
            <person name="Hainaut M."/>
            <person name="Henrissat B."/>
            <person name="Grigoriev I.V."/>
            <person name="Spatafora J.W."/>
            <person name="Aime M.C."/>
        </authorList>
    </citation>
    <scope>NUCLEOTIDE SEQUENCE [LARGE SCALE GENOMIC DNA]</scope>
    <source>
        <strain evidence="6 7">MCA 4186</strain>
    </source>
</reference>
<name>A0A316Z7M9_9BASI</name>
<evidence type="ECO:0000256" key="4">
    <source>
        <dbReference type="SAM" id="MobiDB-lite"/>
    </source>
</evidence>
<dbReference type="InterPro" id="IPR036823">
    <property type="entry name" value="Ribosomal_uS7_dom_sf"/>
</dbReference>
<keyword evidence="7" id="KW-1185">Reference proteome</keyword>
<dbReference type="EMBL" id="KZ819300">
    <property type="protein sequence ID" value="PWN96235.1"/>
    <property type="molecule type" value="Genomic_DNA"/>
</dbReference>